<reference evidence="6 7" key="1">
    <citation type="submission" date="2011-11" db="EMBL/GenBank/DDBJ databases">
        <title>Whole genome shotgun sequence of Gordonia amarae NBRC 15530.</title>
        <authorList>
            <person name="Takarada H."/>
            <person name="Hosoyama A."/>
            <person name="Tsuchikane K."/>
            <person name="Katsumata H."/>
            <person name="Yamazaki S."/>
            <person name="Fujita N."/>
        </authorList>
    </citation>
    <scope>NUCLEOTIDE SEQUENCE [LARGE SCALE GENOMIC DNA]</scope>
    <source>
        <strain evidence="6 7">NBRC 15530</strain>
    </source>
</reference>
<dbReference type="Gene3D" id="3.20.20.30">
    <property type="entry name" value="Luciferase-like domain"/>
    <property type="match status" value="1"/>
</dbReference>
<dbReference type="Proteomes" id="UP000006023">
    <property type="component" value="Unassembled WGS sequence"/>
</dbReference>
<evidence type="ECO:0000256" key="1">
    <source>
        <dbReference type="ARBA" id="ARBA00022630"/>
    </source>
</evidence>
<accession>G7GIR4</accession>
<dbReference type="InterPro" id="IPR050172">
    <property type="entry name" value="SsuD_RutA_monooxygenase"/>
</dbReference>
<dbReference type="InterPro" id="IPR036661">
    <property type="entry name" value="Luciferase-like_sf"/>
</dbReference>
<dbReference type="PANTHER" id="PTHR42847">
    <property type="entry name" value="ALKANESULFONATE MONOOXYGENASE"/>
    <property type="match status" value="1"/>
</dbReference>
<dbReference type="InterPro" id="IPR019921">
    <property type="entry name" value="Lucif-like_OxRdtase_Rv2161c"/>
</dbReference>
<evidence type="ECO:0000313" key="6">
    <source>
        <dbReference type="EMBL" id="GAB03489.1"/>
    </source>
</evidence>
<dbReference type="Pfam" id="PF00296">
    <property type="entry name" value="Bac_luciferase"/>
    <property type="match status" value="1"/>
</dbReference>
<feature type="domain" description="Luciferase-like" evidence="5">
    <location>
        <begin position="12"/>
        <end position="263"/>
    </location>
</feature>
<evidence type="ECO:0000256" key="4">
    <source>
        <dbReference type="ARBA" id="ARBA00023033"/>
    </source>
</evidence>
<dbReference type="InterPro" id="IPR011251">
    <property type="entry name" value="Luciferase-like_dom"/>
</dbReference>
<name>G7GIR4_9ACTN</name>
<dbReference type="GO" id="GO:0008726">
    <property type="term" value="F:alkanesulfonate monooxygenase activity"/>
    <property type="evidence" value="ECO:0007669"/>
    <property type="project" value="TreeGrafter"/>
</dbReference>
<evidence type="ECO:0000256" key="3">
    <source>
        <dbReference type="ARBA" id="ARBA00023002"/>
    </source>
</evidence>
<comment type="caution">
    <text evidence="6">The sequence shown here is derived from an EMBL/GenBank/DDBJ whole genome shotgun (WGS) entry which is preliminary data.</text>
</comment>
<keyword evidence="4" id="KW-0503">Monooxygenase</keyword>
<keyword evidence="1" id="KW-0285">Flavoprotein</keyword>
<keyword evidence="7" id="KW-1185">Reference proteome</keyword>
<gene>
    <name evidence="6" type="ORF">GOAMR_02_00350</name>
</gene>
<dbReference type="eggNOG" id="COG2141">
    <property type="taxonomic scope" value="Bacteria"/>
</dbReference>
<evidence type="ECO:0000259" key="5">
    <source>
        <dbReference type="Pfam" id="PF00296"/>
    </source>
</evidence>
<sequence>MATKVYDGRGIMKFGILFANTGQMGDPESALGLAKAAEDLGFESLWASQHVVIPSGYSSPCPYTANGRMPGGDEMPIPDPLIWLGYVAAVTDRIRLATGAVIAPLMNPVVLAKQVATLDHLSGGRVDLGIGLGWMREEFEALGVPFDGRGPRTDEYIGVMRALWSGNAATYHGRHIDFDDCIMRPAPHQNSVPIHIGGDSVAAARRAGRLGDGYLPMTRDAGTLRRLLAETRNAAAVSDRDMDDIEVTVTSTLIGKNAAAELEGYRELGVDRILVPAGMFFTDLEAGMRRYRDEVMAPMNGDHAQTINVPST</sequence>
<keyword evidence="2" id="KW-0288">FMN</keyword>
<protein>
    <submittedName>
        <fullName evidence="6">Putative oxidoreductase</fullName>
    </submittedName>
</protein>
<dbReference type="RefSeq" id="WP_005181029.1">
    <property type="nucleotide sequence ID" value="NZ_BAED01000002.1"/>
</dbReference>
<proteinExistence type="predicted"/>
<dbReference type="STRING" id="1075090.GOAMR_02_00350"/>
<organism evidence="6 7">
    <name type="scientific">Gordonia amarae NBRC 15530</name>
    <dbReference type="NCBI Taxonomy" id="1075090"/>
    <lineage>
        <taxon>Bacteria</taxon>
        <taxon>Bacillati</taxon>
        <taxon>Actinomycetota</taxon>
        <taxon>Actinomycetes</taxon>
        <taxon>Mycobacteriales</taxon>
        <taxon>Gordoniaceae</taxon>
        <taxon>Gordonia</taxon>
    </lineage>
</organism>
<dbReference type="PANTHER" id="PTHR42847:SF4">
    <property type="entry name" value="ALKANESULFONATE MONOOXYGENASE-RELATED"/>
    <property type="match status" value="1"/>
</dbReference>
<dbReference type="AlphaFoldDB" id="G7GIR4"/>
<dbReference type="NCBIfam" id="TIGR03619">
    <property type="entry name" value="F420_Rv2161c"/>
    <property type="match status" value="1"/>
</dbReference>
<dbReference type="SUPFAM" id="SSF51679">
    <property type="entry name" value="Bacterial luciferase-like"/>
    <property type="match status" value="1"/>
</dbReference>
<keyword evidence="3" id="KW-0560">Oxidoreductase</keyword>
<dbReference type="GO" id="GO:0046306">
    <property type="term" value="P:alkanesulfonate catabolic process"/>
    <property type="evidence" value="ECO:0007669"/>
    <property type="project" value="TreeGrafter"/>
</dbReference>
<dbReference type="EMBL" id="BAED01000002">
    <property type="protein sequence ID" value="GAB03489.1"/>
    <property type="molecule type" value="Genomic_DNA"/>
</dbReference>
<evidence type="ECO:0000256" key="2">
    <source>
        <dbReference type="ARBA" id="ARBA00022643"/>
    </source>
</evidence>
<evidence type="ECO:0000313" key="7">
    <source>
        <dbReference type="Proteomes" id="UP000006023"/>
    </source>
</evidence>